<evidence type="ECO:0000313" key="3">
    <source>
        <dbReference type="Proteomes" id="UP000026915"/>
    </source>
</evidence>
<organism evidence="2 3">
    <name type="scientific">Theobroma cacao</name>
    <name type="common">Cacao</name>
    <name type="synonym">Cocoa</name>
    <dbReference type="NCBI Taxonomy" id="3641"/>
    <lineage>
        <taxon>Eukaryota</taxon>
        <taxon>Viridiplantae</taxon>
        <taxon>Streptophyta</taxon>
        <taxon>Embryophyta</taxon>
        <taxon>Tracheophyta</taxon>
        <taxon>Spermatophyta</taxon>
        <taxon>Magnoliopsida</taxon>
        <taxon>eudicotyledons</taxon>
        <taxon>Gunneridae</taxon>
        <taxon>Pentapetalae</taxon>
        <taxon>rosids</taxon>
        <taxon>malvids</taxon>
        <taxon>Malvales</taxon>
        <taxon>Malvaceae</taxon>
        <taxon>Byttnerioideae</taxon>
        <taxon>Theobroma</taxon>
    </lineage>
</organism>
<evidence type="ECO:0008006" key="4">
    <source>
        <dbReference type="Google" id="ProtNLM"/>
    </source>
</evidence>
<dbReference type="AlphaFoldDB" id="A0A061EB54"/>
<dbReference type="HOGENOM" id="CLU_2727307_0_0_1"/>
<gene>
    <name evidence="2" type="ORF">TCM_011670</name>
</gene>
<evidence type="ECO:0000313" key="2">
    <source>
        <dbReference type="EMBL" id="EOY01868.1"/>
    </source>
</evidence>
<dbReference type="InParanoid" id="A0A061EB54"/>
<dbReference type="EMBL" id="CM001880">
    <property type="protein sequence ID" value="EOY01868.1"/>
    <property type="molecule type" value="Genomic_DNA"/>
</dbReference>
<dbReference type="Proteomes" id="UP000026915">
    <property type="component" value="Chromosome 2"/>
</dbReference>
<evidence type="ECO:0000256" key="1">
    <source>
        <dbReference type="SAM" id="SignalP"/>
    </source>
</evidence>
<dbReference type="Gramene" id="EOY01868">
    <property type="protein sequence ID" value="EOY01868"/>
    <property type="gene ID" value="TCM_011670"/>
</dbReference>
<sequence length="72" mass="8127">MPLSLCIAASIDFLCWVRCTTLRKRNSQNMEARQSEYAVFSTRAMEMGSTWGGMGHQKNAIKTLNIATRVPF</sequence>
<proteinExistence type="predicted"/>
<feature type="chain" id="PRO_5001596799" description="Secreted protein" evidence="1">
    <location>
        <begin position="20"/>
        <end position="72"/>
    </location>
</feature>
<protein>
    <recommendedName>
        <fullName evidence="4">Secreted protein</fullName>
    </recommendedName>
</protein>
<feature type="signal peptide" evidence="1">
    <location>
        <begin position="1"/>
        <end position="19"/>
    </location>
</feature>
<accession>A0A061EB54</accession>
<reference evidence="2 3" key="1">
    <citation type="journal article" date="2013" name="Genome Biol.">
        <title>The genome sequence of the most widely cultivated cacao type and its use to identify candidate genes regulating pod color.</title>
        <authorList>
            <person name="Motamayor J.C."/>
            <person name="Mockaitis K."/>
            <person name="Schmutz J."/>
            <person name="Haiminen N."/>
            <person name="Iii D.L."/>
            <person name="Cornejo O."/>
            <person name="Findley S.D."/>
            <person name="Zheng P."/>
            <person name="Utro F."/>
            <person name="Royaert S."/>
            <person name="Saski C."/>
            <person name="Jenkins J."/>
            <person name="Podicheti R."/>
            <person name="Zhao M."/>
            <person name="Scheffler B.E."/>
            <person name="Stack J.C."/>
            <person name="Feltus F.A."/>
            <person name="Mustiga G.M."/>
            <person name="Amores F."/>
            <person name="Phillips W."/>
            <person name="Marelli J.P."/>
            <person name="May G.D."/>
            <person name="Shapiro H."/>
            <person name="Ma J."/>
            <person name="Bustamante C.D."/>
            <person name="Schnell R.J."/>
            <person name="Main D."/>
            <person name="Gilbert D."/>
            <person name="Parida L."/>
            <person name="Kuhn D.N."/>
        </authorList>
    </citation>
    <scope>NUCLEOTIDE SEQUENCE [LARGE SCALE GENOMIC DNA]</scope>
    <source>
        <strain evidence="3">cv. Matina 1-6</strain>
    </source>
</reference>
<name>A0A061EB54_THECC</name>
<keyword evidence="3" id="KW-1185">Reference proteome</keyword>
<keyword evidence="1" id="KW-0732">Signal</keyword>